<accession>A0ABD6EWA7</accession>
<feature type="transmembrane region" description="Helical" evidence="7">
    <location>
        <begin position="6"/>
        <end position="27"/>
    </location>
</feature>
<keyword evidence="6" id="KW-0503">Monooxygenase</keyword>
<keyword evidence="7" id="KW-1133">Transmembrane helix</keyword>
<dbReference type="GO" id="GO:0046872">
    <property type="term" value="F:metal ion binding"/>
    <property type="evidence" value="ECO:0007669"/>
    <property type="project" value="UniProtKB-KW"/>
</dbReference>
<dbReference type="PANTHER" id="PTHR24302:SF15">
    <property type="entry name" value="FATTY-ACID PEROXYGENASE"/>
    <property type="match status" value="1"/>
</dbReference>
<keyword evidence="3" id="KW-0479">Metal-binding</keyword>
<evidence type="ECO:0000313" key="8">
    <source>
        <dbReference type="EMBL" id="MFH4980535.1"/>
    </source>
</evidence>
<sequence>MGLIIFWIMVRFLPSIITFSIISAIFVKMIRSRWMFLSTWKRLNIPGPQPNFFFGNMVQMRVGIQKFQIDNAKKYGSIYGTYYVNKANLNISDPEVLKEVLVKDFDNFINRNMDVGFEGIQSHMLLVLKGERWKDVRRAITPTFTTMKIKAMFPIVDSCVTTAESLIESRIENSDGRFGALEYVDESRRTTFDLVA</sequence>
<keyword evidence="4" id="KW-0560">Oxidoreductase</keyword>
<evidence type="ECO:0000256" key="1">
    <source>
        <dbReference type="ARBA" id="ARBA00010617"/>
    </source>
</evidence>
<dbReference type="Proteomes" id="UP001608902">
    <property type="component" value="Unassembled WGS sequence"/>
</dbReference>
<evidence type="ECO:0000256" key="6">
    <source>
        <dbReference type="ARBA" id="ARBA00023033"/>
    </source>
</evidence>
<evidence type="ECO:0008006" key="10">
    <source>
        <dbReference type="Google" id="ProtNLM"/>
    </source>
</evidence>
<comment type="similarity">
    <text evidence="1">Belongs to the cytochrome P450 family.</text>
</comment>
<dbReference type="SUPFAM" id="SSF48264">
    <property type="entry name" value="Cytochrome P450"/>
    <property type="match status" value="1"/>
</dbReference>
<keyword evidence="7" id="KW-0472">Membrane</keyword>
<keyword evidence="2" id="KW-0349">Heme</keyword>
<keyword evidence="7" id="KW-0812">Transmembrane</keyword>
<dbReference type="InterPro" id="IPR036396">
    <property type="entry name" value="Cyt_P450_sf"/>
</dbReference>
<dbReference type="EMBL" id="JBGFUD010005695">
    <property type="protein sequence ID" value="MFH4980535.1"/>
    <property type="molecule type" value="Genomic_DNA"/>
</dbReference>
<evidence type="ECO:0000256" key="2">
    <source>
        <dbReference type="ARBA" id="ARBA00022617"/>
    </source>
</evidence>
<reference evidence="8 9" key="1">
    <citation type="submission" date="2024-08" db="EMBL/GenBank/DDBJ databases">
        <title>Gnathostoma spinigerum genome.</title>
        <authorList>
            <person name="Gonzalez-Bertolin B."/>
            <person name="Monzon S."/>
            <person name="Zaballos A."/>
            <person name="Jimenez P."/>
            <person name="Dekumyoy P."/>
            <person name="Varona S."/>
            <person name="Cuesta I."/>
            <person name="Sumanam S."/>
            <person name="Adisakwattana P."/>
            <person name="Gasser R.B."/>
            <person name="Hernandez-Gonzalez A."/>
            <person name="Young N.D."/>
            <person name="Perteguer M.J."/>
        </authorList>
    </citation>
    <scope>NUCLEOTIDE SEQUENCE [LARGE SCALE GENOMIC DNA]</scope>
    <source>
        <strain evidence="8">AL3</strain>
        <tissue evidence="8">Liver</tissue>
    </source>
</reference>
<comment type="caution">
    <text evidence="8">The sequence shown here is derived from an EMBL/GenBank/DDBJ whole genome shotgun (WGS) entry which is preliminary data.</text>
</comment>
<evidence type="ECO:0000256" key="7">
    <source>
        <dbReference type="SAM" id="Phobius"/>
    </source>
</evidence>
<evidence type="ECO:0000256" key="4">
    <source>
        <dbReference type="ARBA" id="ARBA00023002"/>
    </source>
</evidence>
<keyword evidence="5" id="KW-0408">Iron</keyword>
<keyword evidence="9" id="KW-1185">Reference proteome</keyword>
<evidence type="ECO:0000256" key="3">
    <source>
        <dbReference type="ARBA" id="ARBA00022723"/>
    </source>
</evidence>
<protein>
    <recommendedName>
        <fullName evidence="10">Cytochrome P450</fullName>
    </recommendedName>
</protein>
<dbReference type="AlphaFoldDB" id="A0ABD6EWA7"/>
<organism evidence="8 9">
    <name type="scientific">Gnathostoma spinigerum</name>
    <dbReference type="NCBI Taxonomy" id="75299"/>
    <lineage>
        <taxon>Eukaryota</taxon>
        <taxon>Metazoa</taxon>
        <taxon>Ecdysozoa</taxon>
        <taxon>Nematoda</taxon>
        <taxon>Chromadorea</taxon>
        <taxon>Rhabditida</taxon>
        <taxon>Spirurina</taxon>
        <taxon>Gnathostomatomorpha</taxon>
        <taxon>Gnathostomatoidea</taxon>
        <taxon>Gnathostomatidae</taxon>
        <taxon>Gnathostoma</taxon>
    </lineage>
</organism>
<dbReference type="InterPro" id="IPR001128">
    <property type="entry name" value="Cyt_P450"/>
</dbReference>
<dbReference type="Pfam" id="PF00067">
    <property type="entry name" value="p450"/>
    <property type="match status" value="1"/>
</dbReference>
<evidence type="ECO:0000313" key="9">
    <source>
        <dbReference type="Proteomes" id="UP001608902"/>
    </source>
</evidence>
<dbReference type="GO" id="GO:0004497">
    <property type="term" value="F:monooxygenase activity"/>
    <property type="evidence" value="ECO:0007669"/>
    <property type="project" value="UniProtKB-KW"/>
</dbReference>
<dbReference type="InterPro" id="IPR050705">
    <property type="entry name" value="Cytochrome_P450_3A"/>
</dbReference>
<name>A0ABD6EWA7_9BILA</name>
<proteinExistence type="inferred from homology"/>
<dbReference type="PANTHER" id="PTHR24302">
    <property type="entry name" value="CYTOCHROME P450 FAMILY 3"/>
    <property type="match status" value="1"/>
</dbReference>
<evidence type="ECO:0000256" key="5">
    <source>
        <dbReference type="ARBA" id="ARBA00023004"/>
    </source>
</evidence>
<gene>
    <name evidence="8" type="ORF">AB6A40_007244</name>
</gene>
<dbReference type="Gene3D" id="1.10.630.10">
    <property type="entry name" value="Cytochrome P450"/>
    <property type="match status" value="1"/>
</dbReference>